<evidence type="ECO:0000313" key="2">
    <source>
        <dbReference type="EMBL" id="KAF1049054.1"/>
    </source>
</evidence>
<gene>
    <name evidence="2" type="ORF">GAK35_00031</name>
</gene>
<dbReference type="InterPro" id="IPR037401">
    <property type="entry name" value="SnoaL-like"/>
</dbReference>
<comment type="caution">
    <text evidence="2">The sequence shown here is derived from an EMBL/GenBank/DDBJ whole genome shotgun (WGS) entry which is preliminary data.</text>
</comment>
<dbReference type="EMBL" id="WNDX01000001">
    <property type="protein sequence ID" value="KAF1049054.1"/>
    <property type="molecule type" value="Genomic_DNA"/>
</dbReference>
<dbReference type="AlphaFoldDB" id="A0A7V8JWC0"/>
<dbReference type="InterPro" id="IPR032710">
    <property type="entry name" value="NTF2-like_dom_sf"/>
</dbReference>
<sequence length="151" mass="17645">MTIPHQEHPDHAAHASKLVRFFETLTRDNAAQVAEVYAADARFKDPFNEVQGLEAIQHLFAHMFKQVKDPHFKVTATVQQREQVFLTWDFFFRMPPFSAAEQCIHGATHFHLAEDGRVIYHRDYWDAAEELYEKLPLVGLFMRGLKCFARQ</sequence>
<name>A0A7V8JWC0_9BURK</name>
<organism evidence="2 3">
    <name type="scientific">Herbaspirillum frisingense</name>
    <dbReference type="NCBI Taxonomy" id="92645"/>
    <lineage>
        <taxon>Bacteria</taxon>
        <taxon>Pseudomonadati</taxon>
        <taxon>Pseudomonadota</taxon>
        <taxon>Betaproteobacteria</taxon>
        <taxon>Burkholderiales</taxon>
        <taxon>Oxalobacteraceae</taxon>
        <taxon>Herbaspirillum</taxon>
    </lineage>
</organism>
<accession>A0A7V8JWC0</accession>
<dbReference type="Gene3D" id="3.10.450.50">
    <property type="match status" value="1"/>
</dbReference>
<dbReference type="SUPFAM" id="SSF54427">
    <property type="entry name" value="NTF2-like"/>
    <property type="match status" value="1"/>
</dbReference>
<dbReference type="Proteomes" id="UP000462435">
    <property type="component" value="Unassembled WGS sequence"/>
</dbReference>
<proteinExistence type="predicted"/>
<dbReference type="Pfam" id="PF12680">
    <property type="entry name" value="SnoaL_2"/>
    <property type="match status" value="1"/>
</dbReference>
<evidence type="ECO:0000259" key="1">
    <source>
        <dbReference type="Pfam" id="PF12680"/>
    </source>
</evidence>
<reference evidence="3" key="1">
    <citation type="journal article" date="2020" name="MBio">
        <title>Horizontal gene transfer to a defensive symbiont with a reduced genome amongst a multipartite beetle microbiome.</title>
        <authorList>
            <person name="Waterworth S.C."/>
            <person name="Florez L.V."/>
            <person name="Rees E.R."/>
            <person name="Hertweck C."/>
            <person name="Kaltenpoth M."/>
            <person name="Kwan J.C."/>
        </authorList>
    </citation>
    <scope>NUCLEOTIDE SEQUENCE [LARGE SCALE GENOMIC DNA]</scope>
</reference>
<evidence type="ECO:0000313" key="3">
    <source>
        <dbReference type="Proteomes" id="UP000462435"/>
    </source>
</evidence>
<protein>
    <recommendedName>
        <fullName evidence="1">SnoaL-like domain-containing protein</fullName>
    </recommendedName>
</protein>
<feature type="domain" description="SnoaL-like" evidence="1">
    <location>
        <begin position="19"/>
        <end position="121"/>
    </location>
</feature>